<sequence length="249" mass="27857">MDIITFTSDFGEQDWFVAAVKGEILKINPRAKIIDISHTLSPFNIRAGAFLLKNVYRNFPEGTVHLAVVDPGVGSKRKPIIVFSENYYFVGPDNGIFSYIYNSKSRVYEIIFKQITSSTFHARDIFGPVSAYLSKGERIEKMGREIKRYIKFEFPKLKKIGKKIYGEVVYIDSFGNLITNIPNSLNLGSFKISQIGKKVLIKDSYSEGKKGEFIGIKGSCGYYEIALNQGSAADLLNAKIGFSITGELT</sequence>
<dbReference type="Gene3D" id="2.40.30.90">
    <property type="entry name" value="Bacterial fluorinating enzyme like"/>
    <property type="match status" value="1"/>
</dbReference>
<evidence type="ECO:0000256" key="1">
    <source>
        <dbReference type="ARBA" id="ARBA00022691"/>
    </source>
</evidence>
<dbReference type="Pfam" id="PF20257">
    <property type="entry name" value="SAM_HAT_C"/>
    <property type="match status" value="1"/>
</dbReference>
<comment type="similarity">
    <text evidence="2">Belongs to the SAM hydrolase / SAM-dependent halogenase family.</text>
</comment>
<comment type="caution">
    <text evidence="5">The sequence shown here is derived from an EMBL/GenBank/DDBJ whole genome shotgun (WGS) entry which is preliminary data.</text>
</comment>
<dbReference type="InterPro" id="IPR046470">
    <property type="entry name" value="SAM_HAT_C"/>
</dbReference>
<dbReference type="InterPro" id="IPR002747">
    <property type="entry name" value="SAM_OH_AdoTrfase"/>
</dbReference>
<evidence type="ECO:0000259" key="4">
    <source>
        <dbReference type="Pfam" id="PF20257"/>
    </source>
</evidence>
<dbReference type="SUPFAM" id="SSF101852">
    <property type="entry name" value="Bacterial fluorinating enzyme, C-terminal domain"/>
    <property type="match status" value="1"/>
</dbReference>
<evidence type="ECO:0000313" key="5">
    <source>
        <dbReference type="EMBL" id="HGV97500.1"/>
    </source>
</evidence>
<evidence type="ECO:0000256" key="2">
    <source>
        <dbReference type="ARBA" id="ARBA00024035"/>
    </source>
</evidence>
<dbReference type="Pfam" id="PF01887">
    <property type="entry name" value="SAM_HAT_N"/>
    <property type="match status" value="1"/>
</dbReference>
<protein>
    <recommendedName>
        <fullName evidence="6">SAM-dependent chlorinase/fluorinase</fullName>
    </recommendedName>
</protein>
<organism evidence="5">
    <name type="scientific">candidate division WOR-3 bacterium</name>
    <dbReference type="NCBI Taxonomy" id="2052148"/>
    <lineage>
        <taxon>Bacteria</taxon>
        <taxon>Bacteria division WOR-3</taxon>
    </lineage>
</organism>
<dbReference type="PIRSF" id="PIRSF006779">
    <property type="entry name" value="UCP006779"/>
    <property type="match status" value="1"/>
</dbReference>
<evidence type="ECO:0000259" key="3">
    <source>
        <dbReference type="Pfam" id="PF01887"/>
    </source>
</evidence>
<reference evidence="5" key="1">
    <citation type="journal article" date="2020" name="mSystems">
        <title>Genome- and Community-Level Interaction Insights into Carbon Utilization and Element Cycling Functions of Hydrothermarchaeota in Hydrothermal Sediment.</title>
        <authorList>
            <person name="Zhou Z."/>
            <person name="Liu Y."/>
            <person name="Xu W."/>
            <person name="Pan J."/>
            <person name="Luo Z.H."/>
            <person name="Li M."/>
        </authorList>
    </citation>
    <scope>NUCLEOTIDE SEQUENCE [LARGE SCALE GENOMIC DNA]</scope>
    <source>
        <strain evidence="5">SpSt-774</strain>
    </source>
</reference>
<feature type="domain" description="S-adenosyl-l-methionine hydroxide adenosyltransferase N-terminal" evidence="3">
    <location>
        <begin position="4"/>
        <end position="143"/>
    </location>
</feature>
<evidence type="ECO:0008006" key="6">
    <source>
        <dbReference type="Google" id="ProtNLM"/>
    </source>
</evidence>
<name>A0A7C4XM23_UNCW3</name>
<dbReference type="InterPro" id="IPR023227">
    <property type="entry name" value="SAM_OH_AdoTrfase_C_sf"/>
</dbReference>
<dbReference type="AlphaFoldDB" id="A0A7C4XM23"/>
<gene>
    <name evidence="5" type="ORF">ENV60_04305</name>
</gene>
<dbReference type="PANTHER" id="PTHR35092:SF1">
    <property type="entry name" value="CHLORINASE MJ1651"/>
    <property type="match status" value="1"/>
</dbReference>
<feature type="domain" description="S-adenosyl-l-methionine hydroxide adenosyltransferase C-terminal" evidence="4">
    <location>
        <begin position="166"/>
        <end position="242"/>
    </location>
</feature>
<keyword evidence="1" id="KW-0949">S-adenosyl-L-methionine</keyword>
<dbReference type="EMBL" id="DTGZ01000080">
    <property type="protein sequence ID" value="HGV97500.1"/>
    <property type="molecule type" value="Genomic_DNA"/>
</dbReference>
<dbReference type="PANTHER" id="PTHR35092">
    <property type="entry name" value="CHLORINASE MJ1651"/>
    <property type="match status" value="1"/>
</dbReference>
<accession>A0A7C4XM23</accession>
<dbReference type="InterPro" id="IPR023228">
    <property type="entry name" value="SAM_OH_AdoTrfase_N_sf"/>
</dbReference>
<dbReference type="SUPFAM" id="SSF102522">
    <property type="entry name" value="Bacterial fluorinating enzyme, N-terminal domain"/>
    <property type="match status" value="1"/>
</dbReference>
<dbReference type="InterPro" id="IPR046469">
    <property type="entry name" value="SAM_HAT_N"/>
</dbReference>
<dbReference type="Gene3D" id="3.40.50.10790">
    <property type="entry name" value="S-adenosyl-l-methionine hydroxide adenosyltransferase, N-terminal"/>
    <property type="match status" value="1"/>
</dbReference>
<proteinExistence type="inferred from homology"/>